<sequence>MEERYDIPSSSSFVNHNGVPKPNIENLNFVHSNQAEEFMEDFDNPSNLIRFKKLVEDFEIKLPERILIKALKLLGDASYFEYHSENIIPHLEIHLRTWMATLER</sequence>
<feature type="non-terminal residue" evidence="1">
    <location>
        <position position="104"/>
    </location>
</feature>
<keyword evidence="2" id="KW-1185">Reference proteome</keyword>
<evidence type="ECO:0000313" key="2">
    <source>
        <dbReference type="Proteomes" id="UP000789860"/>
    </source>
</evidence>
<dbReference type="Proteomes" id="UP000789860">
    <property type="component" value="Unassembled WGS sequence"/>
</dbReference>
<evidence type="ECO:0000313" key="1">
    <source>
        <dbReference type="EMBL" id="CAG8584288.1"/>
    </source>
</evidence>
<organism evidence="1 2">
    <name type="scientific">Scutellospora calospora</name>
    <dbReference type="NCBI Taxonomy" id="85575"/>
    <lineage>
        <taxon>Eukaryota</taxon>
        <taxon>Fungi</taxon>
        <taxon>Fungi incertae sedis</taxon>
        <taxon>Mucoromycota</taxon>
        <taxon>Glomeromycotina</taxon>
        <taxon>Glomeromycetes</taxon>
        <taxon>Diversisporales</taxon>
        <taxon>Gigasporaceae</taxon>
        <taxon>Scutellospora</taxon>
    </lineage>
</organism>
<dbReference type="EMBL" id="CAJVPM010011854">
    <property type="protein sequence ID" value="CAG8584288.1"/>
    <property type="molecule type" value="Genomic_DNA"/>
</dbReference>
<reference evidence="1" key="1">
    <citation type="submission" date="2021-06" db="EMBL/GenBank/DDBJ databases">
        <authorList>
            <person name="Kallberg Y."/>
            <person name="Tangrot J."/>
            <person name="Rosling A."/>
        </authorList>
    </citation>
    <scope>NUCLEOTIDE SEQUENCE</scope>
    <source>
        <strain evidence="1">AU212A</strain>
    </source>
</reference>
<proteinExistence type="predicted"/>
<comment type="caution">
    <text evidence="1">The sequence shown here is derived from an EMBL/GenBank/DDBJ whole genome shotgun (WGS) entry which is preliminary data.</text>
</comment>
<protein>
    <submittedName>
        <fullName evidence="1">1739_t:CDS:1</fullName>
    </submittedName>
</protein>
<accession>A0ACA9MD11</accession>
<gene>
    <name evidence="1" type="ORF">SCALOS_LOCUS6327</name>
</gene>
<name>A0ACA9MD11_9GLOM</name>